<keyword evidence="1" id="KW-0732">Signal</keyword>
<feature type="chain" id="PRO_5045135283" evidence="1">
    <location>
        <begin position="19"/>
        <end position="87"/>
    </location>
</feature>
<dbReference type="Gene3D" id="2.60.40.1120">
    <property type="entry name" value="Carboxypeptidase-like, regulatory domain"/>
    <property type="match status" value="1"/>
</dbReference>
<proteinExistence type="predicted"/>
<gene>
    <name evidence="2" type="ORF">N5A56_005070</name>
</gene>
<dbReference type="Proteomes" id="UP001151478">
    <property type="component" value="Unassembled WGS sequence"/>
</dbReference>
<dbReference type="Pfam" id="PF13715">
    <property type="entry name" value="CarbopepD_reg_2"/>
    <property type="match status" value="1"/>
</dbReference>
<evidence type="ECO:0000313" key="2">
    <source>
        <dbReference type="EMBL" id="MDD7913828.1"/>
    </source>
</evidence>
<dbReference type="RefSeq" id="WP_265724508.1">
    <property type="nucleotide sequence ID" value="NZ_JAOSLC020000003.1"/>
</dbReference>
<evidence type="ECO:0000256" key="1">
    <source>
        <dbReference type="SAM" id="SignalP"/>
    </source>
</evidence>
<dbReference type="InterPro" id="IPR008969">
    <property type="entry name" value="CarboxyPept-like_regulatory"/>
</dbReference>
<comment type="caution">
    <text evidence="2">The sequence shown here is derived from an EMBL/GenBank/DDBJ whole genome shotgun (WGS) entry which is preliminary data.</text>
</comment>
<dbReference type="SUPFAM" id="SSF49464">
    <property type="entry name" value="Carboxypeptidase regulatory domain-like"/>
    <property type="match status" value="1"/>
</dbReference>
<name>A0ABT5S6V0_9FLAO</name>
<organism evidence="2 3">
    <name type="scientific">Polaribacter ponticola</name>
    <dbReference type="NCBI Taxonomy" id="2978475"/>
    <lineage>
        <taxon>Bacteria</taxon>
        <taxon>Pseudomonadati</taxon>
        <taxon>Bacteroidota</taxon>
        <taxon>Flavobacteriia</taxon>
        <taxon>Flavobacteriales</taxon>
        <taxon>Flavobacteriaceae</taxon>
    </lineage>
</organism>
<accession>A0ABT5S6V0</accession>
<protein>
    <submittedName>
        <fullName evidence="2">Carboxypeptidase-like regulatory domain-containing protein</fullName>
    </submittedName>
</protein>
<reference evidence="2" key="1">
    <citation type="submission" date="2023-02" db="EMBL/GenBank/DDBJ databases">
        <title>Polaribacter ponticola sp. nov., isolated from seawater.</title>
        <authorList>
            <person name="Baek J.H."/>
            <person name="Kim J.M."/>
            <person name="Choi D.G."/>
            <person name="Jeon C.O."/>
        </authorList>
    </citation>
    <scope>NUCLEOTIDE SEQUENCE</scope>
    <source>
        <strain evidence="2">MSW5</strain>
    </source>
</reference>
<feature type="signal peptide" evidence="1">
    <location>
        <begin position="1"/>
        <end position="18"/>
    </location>
</feature>
<dbReference type="EMBL" id="JAOSLC020000003">
    <property type="protein sequence ID" value="MDD7913828.1"/>
    <property type="molecule type" value="Genomic_DNA"/>
</dbReference>
<evidence type="ECO:0000313" key="3">
    <source>
        <dbReference type="Proteomes" id="UP001151478"/>
    </source>
</evidence>
<sequence>MKKLLAIIILLVSNLCFSQLKSVIIDSKTKEKIPYVNIWIENENIGTTSNEKGEFELEIDSTKNILFSAIGFETKKSRQIQLKIFLN</sequence>
<keyword evidence="3" id="KW-1185">Reference proteome</keyword>